<protein>
    <submittedName>
        <fullName evidence="1">Uncharacterized protein</fullName>
    </submittedName>
</protein>
<evidence type="ECO:0000313" key="1">
    <source>
        <dbReference type="EMBL" id="GMH48427.1"/>
    </source>
</evidence>
<comment type="caution">
    <text evidence="1">The sequence shown here is derived from an EMBL/GenBank/DDBJ whole genome shotgun (WGS) entry which is preliminary data.</text>
</comment>
<dbReference type="AlphaFoldDB" id="A0A9W6ZBU3"/>
<dbReference type="EMBL" id="BRXZ01001873">
    <property type="protein sequence ID" value="GMH48427.1"/>
    <property type="molecule type" value="Genomic_DNA"/>
</dbReference>
<reference evidence="1" key="1">
    <citation type="submission" date="2022-07" db="EMBL/GenBank/DDBJ databases">
        <title>Genome analysis of Parmales, a sister group of diatoms, reveals the evolutionary specialization of diatoms from phago-mixotrophs to photoautotrophs.</title>
        <authorList>
            <person name="Ban H."/>
            <person name="Sato S."/>
            <person name="Yoshikawa S."/>
            <person name="Kazumasa Y."/>
            <person name="Nakamura Y."/>
            <person name="Ichinomiya M."/>
            <person name="Saitoh K."/>
            <person name="Sato N."/>
            <person name="Blanc-Mathieu R."/>
            <person name="Endo H."/>
            <person name="Kuwata A."/>
            <person name="Ogata H."/>
        </authorList>
    </citation>
    <scope>NUCLEOTIDE SEQUENCE</scope>
</reference>
<name>A0A9W6ZBU3_9STRA</name>
<sequence>MVQMVKRVPSVAMARAIFTTLLREEFDSLLNPTIFSQAK</sequence>
<dbReference type="Proteomes" id="UP001165082">
    <property type="component" value="Unassembled WGS sequence"/>
</dbReference>
<feature type="non-terminal residue" evidence="1">
    <location>
        <position position="1"/>
    </location>
</feature>
<keyword evidence="2" id="KW-1185">Reference proteome</keyword>
<gene>
    <name evidence="1" type="ORF">TrRE_jg12368</name>
</gene>
<evidence type="ECO:0000313" key="2">
    <source>
        <dbReference type="Proteomes" id="UP001165082"/>
    </source>
</evidence>
<organism evidence="1 2">
    <name type="scientific">Triparma retinervis</name>
    <dbReference type="NCBI Taxonomy" id="2557542"/>
    <lineage>
        <taxon>Eukaryota</taxon>
        <taxon>Sar</taxon>
        <taxon>Stramenopiles</taxon>
        <taxon>Ochrophyta</taxon>
        <taxon>Bolidophyceae</taxon>
        <taxon>Parmales</taxon>
        <taxon>Triparmaceae</taxon>
        <taxon>Triparma</taxon>
    </lineage>
</organism>
<accession>A0A9W6ZBU3</accession>
<proteinExistence type="predicted"/>